<dbReference type="PANTHER" id="PTHR30486:SF6">
    <property type="entry name" value="TYPE IV PILUS RETRACTATION ATPASE PILT"/>
    <property type="match status" value="1"/>
</dbReference>
<dbReference type="EMBL" id="BART01023257">
    <property type="protein sequence ID" value="GAH04935.1"/>
    <property type="molecule type" value="Genomic_DNA"/>
</dbReference>
<comment type="caution">
    <text evidence="2">The sequence shown here is derived from an EMBL/GenBank/DDBJ whole genome shotgun (WGS) entry which is preliminary data.</text>
</comment>
<dbReference type="GO" id="GO:0016887">
    <property type="term" value="F:ATP hydrolysis activity"/>
    <property type="evidence" value="ECO:0007669"/>
    <property type="project" value="InterPro"/>
</dbReference>
<feature type="non-terminal residue" evidence="2">
    <location>
        <position position="1"/>
    </location>
</feature>
<evidence type="ECO:0000256" key="1">
    <source>
        <dbReference type="ARBA" id="ARBA00006611"/>
    </source>
</evidence>
<dbReference type="InterPro" id="IPR027417">
    <property type="entry name" value="P-loop_NTPase"/>
</dbReference>
<gene>
    <name evidence="2" type="ORF">S01H4_42367</name>
</gene>
<comment type="similarity">
    <text evidence="1">Belongs to the GSP E family.</text>
</comment>
<sequence>IQRFKNFQADNKNHVSNYDFYGHFLSGNSYIVNKRQEYQNKNLDRDRKLINSYTTGKNNIFKVDIYENSAELEKNYKVSSFYKGELHEDYFNRIIKEIHKKIELAEFNQLISLENLIKLYKKEAIKILNSNYEFEKTVNKKIGLLAALKKLNLDKLFPLLIDDFIEEIFLDSPKDEIYLNHQMYGRCRTEIRFNLKEIERIKTFVRLYSGTRLDFMNPIIKFVIKNKFFYCRFSIDVEPIQINNFALDIRKLNKNILTIQDLLKNGTLDPLIAAFLYFNIIRRKIL</sequence>
<dbReference type="PANTHER" id="PTHR30486">
    <property type="entry name" value="TWITCHING MOTILITY PROTEIN PILT"/>
    <property type="match status" value="1"/>
</dbReference>
<name>X1D9G1_9ZZZZ</name>
<organism evidence="2">
    <name type="scientific">marine sediment metagenome</name>
    <dbReference type="NCBI Taxonomy" id="412755"/>
    <lineage>
        <taxon>unclassified sequences</taxon>
        <taxon>metagenomes</taxon>
        <taxon>ecological metagenomes</taxon>
    </lineage>
</organism>
<feature type="non-terminal residue" evidence="2">
    <location>
        <position position="286"/>
    </location>
</feature>
<reference evidence="2" key="1">
    <citation type="journal article" date="2014" name="Front. Microbiol.">
        <title>High frequency of phylogenetically diverse reductive dehalogenase-homologous genes in deep subseafloor sedimentary metagenomes.</title>
        <authorList>
            <person name="Kawai M."/>
            <person name="Futagami T."/>
            <person name="Toyoda A."/>
            <person name="Takaki Y."/>
            <person name="Nishi S."/>
            <person name="Hori S."/>
            <person name="Arai W."/>
            <person name="Tsubouchi T."/>
            <person name="Morono Y."/>
            <person name="Uchiyama I."/>
            <person name="Ito T."/>
            <person name="Fujiyama A."/>
            <person name="Inagaki F."/>
            <person name="Takami H."/>
        </authorList>
    </citation>
    <scope>NUCLEOTIDE SEQUENCE</scope>
    <source>
        <strain evidence="2">Expedition CK06-06</strain>
    </source>
</reference>
<accession>X1D9G1</accession>
<dbReference type="AlphaFoldDB" id="X1D9G1"/>
<dbReference type="Gene3D" id="3.30.450.380">
    <property type="match status" value="1"/>
</dbReference>
<evidence type="ECO:0000313" key="2">
    <source>
        <dbReference type="EMBL" id="GAH04935.1"/>
    </source>
</evidence>
<dbReference type="SUPFAM" id="SSF52540">
    <property type="entry name" value="P-loop containing nucleoside triphosphate hydrolases"/>
    <property type="match status" value="1"/>
</dbReference>
<dbReference type="InterPro" id="IPR050921">
    <property type="entry name" value="T4SS_GSP_E_ATPase"/>
</dbReference>
<protein>
    <submittedName>
        <fullName evidence="2">Uncharacterized protein</fullName>
    </submittedName>
</protein>
<proteinExistence type="inferred from homology"/>